<evidence type="ECO:0000313" key="1">
    <source>
        <dbReference type="EMBL" id="GEC64943.1"/>
    </source>
</evidence>
<name>A0ABQ0SIA0_NOVHA</name>
<gene>
    <name evidence="1" type="ORF">GHA01_27920</name>
</gene>
<evidence type="ECO:0000313" key="2">
    <source>
        <dbReference type="Proteomes" id="UP000319478"/>
    </source>
</evidence>
<sequence length="39" mass="4388">MIASRLASLHELQDVYDTEDLYDLLEIAAVSNHNSIVDL</sequence>
<organism evidence="1 2">
    <name type="scientific">Novacetimonas hansenii</name>
    <name type="common">Komagataeibacter hansenii</name>
    <dbReference type="NCBI Taxonomy" id="436"/>
    <lineage>
        <taxon>Bacteria</taxon>
        <taxon>Pseudomonadati</taxon>
        <taxon>Pseudomonadota</taxon>
        <taxon>Alphaproteobacteria</taxon>
        <taxon>Acetobacterales</taxon>
        <taxon>Acetobacteraceae</taxon>
        <taxon>Novacetimonas</taxon>
    </lineage>
</organism>
<comment type="caution">
    <text evidence="1">The sequence shown here is derived from an EMBL/GenBank/DDBJ whole genome shotgun (WGS) entry which is preliminary data.</text>
</comment>
<dbReference type="EMBL" id="BJNN01000150">
    <property type="protein sequence ID" value="GEC64943.1"/>
    <property type="molecule type" value="Genomic_DNA"/>
</dbReference>
<reference evidence="1 2" key="1">
    <citation type="submission" date="2019-06" db="EMBL/GenBank/DDBJ databases">
        <title>Whole genome shotgun sequence of Komagataeibacter hansenii NBRC 14820.</title>
        <authorList>
            <person name="Hosoyama A."/>
            <person name="Uohara A."/>
            <person name="Ohji S."/>
            <person name="Ichikawa N."/>
        </authorList>
    </citation>
    <scope>NUCLEOTIDE SEQUENCE [LARGE SCALE GENOMIC DNA]</scope>
    <source>
        <strain evidence="1 2">NBRC 14820</strain>
    </source>
</reference>
<dbReference type="Proteomes" id="UP000319478">
    <property type="component" value="Unassembled WGS sequence"/>
</dbReference>
<keyword evidence="2" id="KW-1185">Reference proteome</keyword>
<proteinExistence type="predicted"/>
<accession>A0ABQ0SIA0</accession>
<protein>
    <submittedName>
        <fullName evidence="1">Uncharacterized protein</fullName>
    </submittedName>
</protein>